<feature type="compositionally biased region" description="Basic residues" evidence="1">
    <location>
        <begin position="110"/>
        <end position="121"/>
    </location>
</feature>
<protein>
    <submittedName>
        <fullName evidence="2">(apollo) hypothetical protein</fullName>
    </submittedName>
</protein>
<dbReference type="Proteomes" id="UP000691718">
    <property type="component" value="Unassembled WGS sequence"/>
</dbReference>
<reference evidence="2" key="1">
    <citation type="submission" date="2021-04" db="EMBL/GenBank/DDBJ databases">
        <authorList>
            <person name="Tunstrom K."/>
        </authorList>
    </citation>
    <scope>NUCLEOTIDE SEQUENCE</scope>
</reference>
<dbReference type="AlphaFoldDB" id="A0A8S3WM95"/>
<gene>
    <name evidence="2" type="ORF">PAPOLLO_LOCUS8039</name>
</gene>
<evidence type="ECO:0000313" key="2">
    <source>
        <dbReference type="EMBL" id="CAG4968976.1"/>
    </source>
</evidence>
<accession>A0A8S3WM95</accession>
<dbReference type="EMBL" id="CAJQZP010000566">
    <property type="protein sequence ID" value="CAG4968976.1"/>
    <property type="molecule type" value="Genomic_DNA"/>
</dbReference>
<sequence>MPPLTAAQKQKRYKEKLKQVPEKYEEYKRKKRKTITQKKIRKRPKEKFNARFIWKMQKRAKQKNLNNIVNLIPPSSPLVLQEHNLNNNNQEDLPLHNNPQCHSPNLTKKERGKKKVKRNRSKLYKDNLKLRDEIEKFERKCNKYKKRYHRLRKLRKSNIQ</sequence>
<evidence type="ECO:0000313" key="3">
    <source>
        <dbReference type="Proteomes" id="UP000691718"/>
    </source>
</evidence>
<feature type="compositionally biased region" description="Polar residues" evidence="1">
    <location>
        <begin position="97"/>
        <end position="106"/>
    </location>
</feature>
<name>A0A8S3WM95_PARAO</name>
<keyword evidence="3" id="KW-1185">Reference proteome</keyword>
<feature type="region of interest" description="Disordered" evidence="1">
    <location>
        <begin position="88"/>
        <end position="121"/>
    </location>
</feature>
<comment type="caution">
    <text evidence="2">The sequence shown here is derived from an EMBL/GenBank/DDBJ whole genome shotgun (WGS) entry which is preliminary data.</text>
</comment>
<organism evidence="2 3">
    <name type="scientific">Parnassius apollo</name>
    <name type="common">Apollo butterfly</name>
    <name type="synonym">Papilio apollo</name>
    <dbReference type="NCBI Taxonomy" id="110799"/>
    <lineage>
        <taxon>Eukaryota</taxon>
        <taxon>Metazoa</taxon>
        <taxon>Ecdysozoa</taxon>
        <taxon>Arthropoda</taxon>
        <taxon>Hexapoda</taxon>
        <taxon>Insecta</taxon>
        <taxon>Pterygota</taxon>
        <taxon>Neoptera</taxon>
        <taxon>Endopterygota</taxon>
        <taxon>Lepidoptera</taxon>
        <taxon>Glossata</taxon>
        <taxon>Ditrysia</taxon>
        <taxon>Papilionoidea</taxon>
        <taxon>Papilionidae</taxon>
        <taxon>Parnassiinae</taxon>
        <taxon>Parnassini</taxon>
        <taxon>Parnassius</taxon>
        <taxon>Parnassius</taxon>
    </lineage>
</organism>
<evidence type="ECO:0000256" key="1">
    <source>
        <dbReference type="SAM" id="MobiDB-lite"/>
    </source>
</evidence>
<proteinExistence type="predicted"/>